<proteinExistence type="predicted"/>
<dbReference type="CDD" id="cd17470">
    <property type="entry name" value="T3SS_Flik_C"/>
    <property type="match status" value="1"/>
</dbReference>
<name>A0A1I0ZHF2_9FIRM</name>
<dbReference type="AlphaFoldDB" id="A0A1I0ZHF2"/>
<gene>
    <name evidence="3" type="ORF">SAMN05216249_11539</name>
</gene>
<feature type="compositionally biased region" description="Acidic residues" evidence="1">
    <location>
        <begin position="534"/>
        <end position="549"/>
    </location>
</feature>
<dbReference type="OrthoDB" id="1780022at2"/>
<organism evidence="3 4">
    <name type="scientific">Acetitomaculum ruminis DSM 5522</name>
    <dbReference type="NCBI Taxonomy" id="1120918"/>
    <lineage>
        <taxon>Bacteria</taxon>
        <taxon>Bacillati</taxon>
        <taxon>Bacillota</taxon>
        <taxon>Clostridia</taxon>
        <taxon>Lachnospirales</taxon>
        <taxon>Lachnospiraceae</taxon>
        <taxon>Acetitomaculum</taxon>
    </lineage>
</organism>
<sequence length="564" mass="61750">MDNATKIGLLVGLNSIQNQTFEQSLKADKAVMDFSNYLGNPSDKGSLIEQSDTGQKKAFNPAKDVGKDMLYEKDCSKAKDSIKKKDVLNKPDISTIADKITAVEDKVETLVSEALGISKEELKEVMEEAGLSCISLLLPQNLTKLCMEVTNAADVGELLINSDFSALMSLISDISQEFVIETAIPKELLSSLIEDIENMPVKVENQVLAPEEDKKLVDLSENAQIAVNEENEALQTVFPKAEILTDESQKPAGEEIKAEIPNEPVENAKEEFSSENLKELSVEKPEEAVENEAIFVEVAKDDSKSITVETLNPVKKEEVVSDENTDQAEIQDESVKEVDLKVGNIKEEGESKGESFENEEFTKDHDYASPGKTVKKEVISPEENVTHQTTTTFDSANQTIVVETVTDSGVVYTSVTVTDILEQIANQVKINVNDISQGITMQLNPEHLGKLGVSLTVKAGALTASFVVENAQVKSALDYSIYQLRQSLEASGIKVDAVEVTIASHEFESNLEQGQNQNQNQNGQESSKYANGSLDEDGSGMYEVSEETEERIMRENGTTMNLTA</sequence>
<feature type="compositionally biased region" description="Low complexity" evidence="1">
    <location>
        <begin position="513"/>
        <end position="524"/>
    </location>
</feature>
<feature type="domain" description="Flagellar hook-length control protein-like C-terminal" evidence="2">
    <location>
        <begin position="427"/>
        <end position="504"/>
    </location>
</feature>
<evidence type="ECO:0000313" key="3">
    <source>
        <dbReference type="EMBL" id="SFB25075.1"/>
    </source>
</evidence>
<protein>
    <submittedName>
        <fullName evidence="3">Hook-length control protein FliK</fullName>
    </submittedName>
</protein>
<dbReference type="EMBL" id="FOJY01000015">
    <property type="protein sequence ID" value="SFB25075.1"/>
    <property type="molecule type" value="Genomic_DNA"/>
</dbReference>
<accession>A0A1I0ZHF2</accession>
<evidence type="ECO:0000313" key="4">
    <source>
        <dbReference type="Proteomes" id="UP000198838"/>
    </source>
</evidence>
<dbReference type="InterPro" id="IPR021136">
    <property type="entry name" value="Flagellar_hook_control-like_C"/>
</dbReference>
<dbReference type="Pfam" id="PF02120">
    <property type="entry name" value="Flg_hook"/>
    <property type="match status" value="1"/>
</dbReference>
<evidence type="ECO:0000256" key="1">
    <source>
        <dbReference type="SAM" id="MobiDB-lite"/>
    </source>
</evidence>
<evidence type="ECO:0000259" key="2">
    <source>
        <dbReference type="Pfam" id="PF02120"/>
    </source>
</evidence>
<feature type="region of interest" description="Disordered" evidence="1">
    <location>
        <begin position="510"/>
        <end position="564"/>
    </location>
</feature>
<dbReference type="Gene3D" id="3.30.750.140">
    <property type="match status" value="1"/>
</dbReference>
<dbReference type="STRING" id="1120918.SAMN05216249_11539"/>
<keyword evidence="4" id="KW-1185">Reference proteome</keyword>
<dbReference type="InterPro" id="IPR038610">
    <property type="entry name" value="FliK-like_C_sf"/>
</dbReference>
<dbReference type="Proteomes" id="UP000198838">
    <property type="component" value="Unassembled WGS sequence"/>
</dbReference>
<dbReference type="RefSeq" id="WP_092873331.1">
    <property type="nucleotide sequence ID" value="NZ_FOJY01000015.1"/>
</dbReference>
<reference evidence="3 4" key="1">
    <citation type="submission" date="2016-10" db="EMBL/GenBank/DDBJ databases">
        <authorList>
            <person name="de Groot N.N."/>
        </authorList>
    </citation>
    <scope>NUCLEOTIDE SEQUENCE [LARGE SCALE GENOMIC DNA]</scope>
    <source>
        <strain evidence="3 4">DSM 5522</strain>
    </source>
</reference>